<evidence type="ECO:0000313" key="6">
    <source>
        <dbReference type="EMBL" id="AMW08131.1"/>
    </source>
</evidence>
<dbReference type="InterPro" id="IPR019775">
    <property type="entry name" value="WD40_repeat_CS"/>
</dbReference>
<dbReference type="PANTHER" id="PTHR19879">
    <property type="entry name" value="TRANSCRIPTION INITIATION FACTOR TFIID"/>
    <property type="match status" value="1"/>
</dbReference>
<feature type="repeat" description="WD" evidence="3">
    <location>
        <begin position="882"/>
        <end position="923"/>
    </location>
</feature>
<feature type="repeat" description="WD" evidence="3">
    <location>
        <begin position="972"/>
        <end position="1006"/>
    </location>
</feature>
<dbReference type="SMART" id="SM00320">
    <property type="entry name" value="WD40"/>
    <property type="match status" value="14"/>
</dbReference>
<name>A0A143BSL9_9ACTN</name>
<dbReference type="Pfam" id="PF00400">
    <property type="entry name" value="WD40"/>
    <property type="match status" value="12"/>
</dbReference>
<dbReference type="Pfam" id="PF13365">
    <property type="entry name" value="Trypsin_2"/>
    <property type="match status" value="1"/>
</dbReference>
<dbReference type="InterPro" id="IPR009003">
    <property type="entry name" value="Peptidase_S1_PA"/>
</dbReference>
<feature type="repeat" description="WD" evidence="3">
    <location>
        <begin position="1133"/>
        <end position="1174"/>
    </location>
</feature>
<dbReference type="InterPro" id="IPR036322">
    <property type="entry name" value="WD40_repeat_dom_sf"/>
</dbReference>
<dbReference type="InterPro" id="IPR001680">
    <property type="entry name" value="WD40_rpt"/>
</dbReference>
<keyword evidence="4" id="KW-0175">Coiled coil</keyword>
<dbReference type="PRINTS" id="PR00320">
    <property type="entry name" value="GPROTEINBRPT"/>
</dbReference>
<keyword evidence="2" id="KW-0677">Repeat</keyword>
<evidence type="ECO:0000256" key="2">
    <source>
        <dbReference type="ARBA" id="ARBA00022737"/>
    </source>
</evidence>
<feature type="repeat" description="WD" evidence="3">
    <location>
        <begin position="840"/>
        <end position="881"/>
    </location>
</feature>
<dbReference type="Gene3D" id="3.40.50.300">
    <property type="entry name" value="P-loop containing nucleotide triphosphate hydrolases"/>
    <property type="match status" value="1"/>
</dbReference>
<proteinExistence type="predicted"/>
<dbReference type="SUPFAM" id="SSF52540">
    <property type="entry name" value="P-loop containing nucleoside triphosphate hydrolases"/>
    <property type="match status" value="1"/>
</dbReference>
<evidence type="ECO:0000313" key="7">
    <source>
        <dbReference type="Proteomes" id="UP000076096"/>
    </source>
</evidence>
<dbReference type="InterPro" id="IPR027417">
    <property type="entry name" value="P-loop_NTPase"/>
</dbReference>
<organism evidence="6 7">
    <name type="scientific">Streptomyces qaidamensis</name>
    <dbReference type="NCBI Taxonomy" id="1783515"/>
    <lineage>
        <taxon>Bacteria</taxon>
        <taxon>Bacillati</taxon>
        <taxon>Actinomycetota</taxon>
        <taxon>Actinomycetes</taxon>
        <taxon>Kitasatosporales</taxon>
        <taxon>Streptomycetaceae</taxon>
        <taxon>Streptomyces</taxon>
        <taxon>Streptomyces aurantiacus group</taxon>
    </lineage>
</organism>
<evidence type="ECO:0000256" key="4">
    <source>
        <dbReference type="SAM" id="Coils"/>
    </source>
</evidence>
<dbReference type="InterPro" id="IPR020472">
    <property type="entry name" value="WD40_PAC1"/>
</dbReference>
<dbReference type="RefSeq" id="WP_062924609.1">
    <property type="nucleotide sequence ID" value="NZ_CP015098.1"/>
</dbReference>
<dbReference type="KEGG" id="stsi:A4E84_00325"/>
<dbReference type="PROSITE" id="PS00678">
    <property type="entry name" value="WD_REPEATS_1"/>
    <property type="match status" value="3"/>
</dbReference>
<dbReference type="Gene3D" id="2.40.10.10">
    <property type="entry name" value="Trypsin-like serine proteases"/>
    <property type="match status" value="2"/>
</dbReference>
<sequence length="1390" mass="147997">MDSSSTDRLAASVARIETQDGRTAGTGFIVAPGILLTCAHVVALAGEGPGGRVRLVFPHLTGAPCTTAQVLHEGWRAPDAEDIAVLHLEEDVPASGRPVRLGSAAGSRGHRVRAFGFPAQAPRGGHFAYGLVGDLLPAEAGPEAVLQLTDANDLTTGFSGGPLLDDVTGLVIGMVTSITHPDEQSRGLNIAYATPTHVLRTVRPELAVRDRCPYRALEPFTEQHVAWFHGRQTAVAETLAQLRRHQQVLLLLGPSGSGKSSLVRAALLPALADGGLPGSDRWVPLLARPGEHLAAELEQAGLAGATADGMLPAVRRWSAARPGGRRPIVIIDQFEELLTDSGEQADTHLAAAEEQLAELIRARAAATVILVMRDDFYPLLAARAPDLLREATPGLFNVPAALGMPDLHAIVAEPARAVGLHVEDGLAERVVADVLAADPATATTRHAPITLLPLLQLTLSQLWERRHDGRLTHRAYDRIGGVTGSLTTWCDTALNRLPDADRPTARRLLTALVRPADATNAVPATRRQVALTDLRELAGVAAGPGPASEGDFDRVLAALTHRRIVTTRTMPLADGTPGPATVELMHEALIREWGDLRRWVAADHRFQNWLDRAVKQYGRYTASSDTGDLLDGSDLAEGIDWVKERGLPSTVSSFLARSRRHQQAELRRTRRVNVALSCLLVLALIAAGVAFWQRKAAITAQRVAQSREIAAQYAAIKNSDPDVAALLAVQAYRISPTEEAVSVLHAAAASPLRSVLTGHSAPVFTATFSPDGTTVATGGLDGRIRLWSASDGTPHRTLVSRAKAVVSVAFSPDGRTLASADSDGVVRLWDRRTGDLRASLMGHTGGVLSVAYSPDGRMLATGGADGTARLWNPVTGRVRAVIAAHTGSVRSLVFSPDGASFFTASEDKAVKIWEVATAAARMTLRGDHKFYTSALSPDGRTLAAAGGGHKIILWNLATGKVKKTITTDFVLINSLDFGADDRVLAVGSDENVVTFWNTDSGSEHESFSGHTDFVTTVAFGPDGRTLLTGSKDHSARLWDTKTGEAEKVLNEPAGPVRAAAFSPDGRTLAAGGEKGFVRLWDPATGKAVRRLAGHTALVDSVDFSPDGRMLATGSIDRTVRLWDVTKGRALRTLKGHTDYVGAVAFSPDGRTLATGGNDDAVRLWDTTTWRIRKSLPVPGGVFSVAFSPDGRSLATGGAESRTVRLWDPRSGAVRRTIIVRTPGVASVAFTPDGRTLATASPVNSAVSLWDAASGTPRRTLSYQEGYAYAAAFSRDGRTLISGTGTGWIYLWDMATARLQKILTGHEYGVYALTVSPEGRTFASASDDGTLRLWRLSSPEPAAAIRHICRVLHRDFTSEERTMYLKGTEVEGPVCPQVKPGPITSPSARMP</sequence>
<feature type="repeat" description="WD" evidence="3">
    <location>
        <begin position="1049"/>
        <end position="1090"/>
    </location>
</feature>
<feature type="repeat" description="WD" evidence="3">
    <location>
        <begin position="1007"/>
        <end position="1048"/>
    </location>
</feature>
<protein>
    <recommendedName>
        <fullName evidence="5">Novel STAND NTPase 1 domain-containing protein</fullName>
    </recommendedName>
</protein>
<dbReference type="InterPro" id="IPR049052">
    <property type="entry name" value="nSTAND1"/>
</dbReference>
<keyword evidence="1 3" id="KW-0853">WD repeat</keyword>
<feature type="domain" description="Novel STAND NTPase 1" evidence="5">
    <location>
        <begin position="213"/>
        <end position="621"/>
    </location>
</feature>
<dbReference type="InterPro" id="IPR043504">
    <property type="entry name" value="Peptidase_S1_PA_chymotrypsin"/>
</dbReference>
<keyword evidence="7" id="KW-1185">Reference proteome</keyword>
<gene>
    <name evidence="6" type="ORF">A4E84_00325</name>
</gene>
<feature type="repeat" description="WD" evidence="3">
    <location>
        <begin position="1260"/>
        <end position="1301"/>
    </location>
</feature>
<reference evidence="7" key="1">
    <citation type="submission" date="2016-04" db="EMBL/GenBank/DDBJ databases">
        <authorList>
            <person name="Zhang B."/>
        </authorList>
    </citation>
    <scope>NUCLEOTIDE SEQUENCE [LARGE SCALE GENOMIC DNA]</scope>
    <source>
        <strain evidence="7">S10</strain>
    </source>
</reference>
<evidence type="ECO:0000256" key="3">
    <source>
        <dbReference type="PROSITE-ProRule" id="PRU00221"/>
    </source>
</evidence>
<dbReference type="SUPFAM" id="SSF50978">
    <property type="entry name" value="WD40 repeat-like"/>
    <property type="match status" value="2"/>
</dbReference>
<evidence type="ECO:0000256" key="1">
    <source>
        <dbReference type="ARBA" id="ARBA00022574"/>
    </source>
</evidence>
<dbReference type="SUPFAM" id="SSF50494">
    <property type="entry name" value="Trypsin-like serine proteases"/>
    <property type="match status" value="1"/>
</dbReference>
<feature type="repeat" description="WD" evidence="3">
    <location>
        <begin position="756"/>
        <end position="797"/>
    </location>
</feature>
<dbReference type="Gene3D" id="2.130.10.10">
    <property type="entry name" value="YVTN repeat-like/Quinoprotein amine dehydrogenase"/>
    <property type="match status" value="4"/>
</dbReference>
<dbReference type="STRING" id="1783515.A4E84_00325"/>
<dbReference type="Proteomes" id="UP000076096">
    <property type="component" value="Chromosome"/>
</dbReference>
<dbReference type="EMBL" id="CP015098">
    <property type="protein sequence ID" value="AMW08131.1"/>
    <property type="molecule type" value="Genomic_DNA"/>
</dbReference>
<dbReference type="PANTHER" id="PTHR19879:SF9">
    <property type="entry name" value="TRANSCRIPTION INITIATION FACTOR TFIID SUBUNIT 5"/>
    <property type="match status" value="1"/>
</dbReference>
<dbReference type="PROSITE" id="PS50082">
    <property type="entry name" value="WD_REPEATS_2"/>
    <property type="match status" value="12"/>
</dbReference>
<dbReference type="PROSITE" id="PS50294">
    <property type="entry name" value="WD_REPEATS_REGION"/>
    <property type="match status" value="9"/>
</dbReference>
<accession>A0A143BSL9</accession>
<evidence type="ECO:0000259" key="5">
    <source>
        <dbReference type="Pfam" id="PF20703"/>
    </source>
</evidence>
<dbReference type="InterPro" id="IPR015943">
    <property type="entry name" value="WD40/YVTN_repeat-like_dom_sf"/>
</dbReference>
<feature type="coiled-coil region" evidence="4">
    <location>
        <begin position="342"/>
        <end position="369"/>
    </location>
</feature>
<feature type="repeat" description="WD" evidence="3">
    <location>
        <begin position="798"/>
        <end position="839"/>
    </location>
</feature>
<feature type="repeat" description="WD" evidence="3">
    <location>
        <begin position="1302"/>
        <end position="1343"/>
    </location>
</feature>
<dbReference type="Pfam" id="PF20703">
    <property type="entry name" value="nSTAND1"/>
    <property type="match status" value="1"/>
</dbReference>
<feature type="repeat" description="WD" evidence="3">
    <location>
        <begin position="1181"/>
        <end position="1216"/>
    </location>
</feature>
<dbReference type="CDD" id="cd00200">
    <property type="entry name" value="WD40"/>
    <property type="match status" value="2"/>
</dbReference>
<feature type="repeat" description="WD" evidence="3">
    <location>
        <begin position="1091"/>
        <end position="1132"/>
    </location>
</feature>